<dbReference type="AlphaFoldDB" id="A0A151GP89"/>
<keyword evidence="3 7" id="KW-0560">Oxidoreductase</keyword>
<dbReference type="Pfam" id="PF00067">
    <property type="entry name" value="p450"/>
    <property type="match status" value="1"/>
</dbReference>
<keyword evidence="4 6" id="KW-0408">Iron</keyword>
<dbReference type="GeneID" id="63712676"/>
<keyword evidence="2 6" id="KW-0479">Metal-binding</keyword>
<dbReference type="PANTHER" id="PTHR46300">
    <property type="entry name" value="P450, PUTATIVE (EUROFUNG)-RELATED-RELATED"/>
    <property type="match status" value="1"/>
</dbReference>
<keyword evidence="9" id="KW-1185">Reference proteome</keyword>
<dbReference type="STRING" id="98403.A0A151GP89"/>
<dbReference type="PANTHER" id="PTHR46300:SF2">
    <property type="entry name" value="CYTOCHROME P450 MONOOXYGENASE ALNH-RELATED"/>
    <property type="match status" value="1"/>
</dbReference>
<dbReference type="InterPro" id="IPR001128">
    <property type="entry name" value="Cyt_P450"/>
</dbReference>
<evidence type="ECO:0000256" key="2">
    <source>
        <dbReference type="ARBA" id="ARBA00022723"/>
    </source>
</evidence>
<dbReference type="GO" id="GO:0004497">
    <property type="term" value="F:monooxygenase activity"/>
    <property type="evidence" value="ECO:0007669"/>
    <property type="project" value="UniProtKB-KW"/>
</dbReference>
<gene>
    <name evidence="8" type="ORF">DCS_00033</name>
</gene>
<dbReference type="InterPro" id="IPR036396">
    <property type="entry name" value="Cyt_P450_sf"/>
</dbReference>
<evidence type="ECO:0000256" key="7">
    <source>
        <dbReference type="RuleBase" id="RU000461"/>
    </source>
</evidence>
<evidence type="ECO:0000313" key="9">
    <source>
        <dbReference type="Proteomes" id="UP000076580"/>
    </source>
</evidence>
<evidence type="ECO:0000313" key="8">
    <source>
        <dbReference type="EMBL" id="KYK58906.1"/>
    </source>
</evidence>
<dbReference type="PROSITE" id="PS00086">
    <property type="entry name" value="CYTOCHROME_P450"/>
    <property type="match status" value="1"/>
</dbReference>
<evidence type="ECO:0000256" key="4">
    <source>
        <dbReference type="ARBA" id="ARBA00023004"/>
    </source>
</evidence>
<evidence type="ECO:0000256" key="5">
    <source>
        <dbReference type="ARBA" id="ARBA00023033"/>
    </source>
</evidence>
<dbReference type="GO" id="GO:0005506">
    <property type="term" value="F:iron ion binding"/>
    <property type="evidence" value="ECO:0007669"/>
    <property type="project" value="InterPro"/>
</dbReference>
<keyword evidence="5 7" id="KW-0503">Monooxygenase</keyword>
<reference evidence="8 9" key="1">
    <citation type="journal article" date="2016" name="Sci. Rep.">
        <title>Insights into Adaptations to a Near-Obligate Nematode Endoparasitic Lifestyle from the Finished Genome of Drechmeria coniospora.</title>
        <authorList>
            <person name="Zhang L."/>
            <person name="Zhou Z."/>
            <person name="Guo Q."/>
            <person name="Fokkens L."/>
            <person name="Miskei M."/>
            <person name="Pocsi I."/>
            <person name="Zhang W."/>
            <person name="Chen M."/>
            <person name="Wang L."/>
            <person name="Sun Y."/>
            <person name="Donzelli B.G."/>
            <person name="Gibson D.M."/>
            <person name="Nelson D.R."/>
            <person name="Luo J.G."/>
            <person name="Rep M."/>
            <person name="Liu H."/>
            <person name="Yang S."/>
            <person name="Wang J."/>
            <person name="Krasnoff S.B."/>
            <person name="Xu Y."/>
            <person name="Molnar I."/>
            <person name="Lin M."/>
        </authorList>
    </citation>
    <scope>NUCLEOTIDE SEQUENCE [LARGE SCALE GENOMIC DNA]</scope>
    <source>
        <strain evidence="8 9">ARSEF 6962</strain>
    </source>
</reference>
<evidence type="ECO:0000256" key="1">
    <source>
        <dbReference type="ARBA" id="ARBA00010617"/>
    </source>
</evidence>
<accession>A0A151GP89</accession>
<dbReference type="InParanoid" id="A0A151GP89"/>
<comment type="similarity">
    <text evidence="1 7">Belongs to the cytochrome P450 family.</text>
</comment>
<dbReference type="Proteomes" id="UP000076580">
    <property type="component" value="Chromosome 01"/>
</dbReference>
<organism evidence="8 9">
    <name type="scientific">Drechmeria coniospora</name>
    <name type="common">Nematophagous fungus</name>
    <name type="synonym">Meria coniospora</name>
    <dbReference type="NCBI Taxonomy" id="98403"/>
    <lineage>
        <taxon>Eukaryota</taxon>
        <taxon>Fungi</taxon>
        <taxon>Dikarya</taxon>
        <taxon>Ascomycota</taxon>
        <taxon>Pezizomycotina</taxon>
        <taxon>Sordariomycetes</taxon>
        <taxon>Hypocreomycetidae</taxon>
        <taxon>Hypocreales</taxon>
        <taxon>Ophiocordycipitaceae</taxon>
        <taxon>Drechmeria</taxon>
    </lineage>
</organism>
<name>A0A151GP89_DRECN</name>
<dbReference type="RefSeq" id="XP_040658258.1">
    <property type="nucleotide sequence ID" value="XM_040797375.1"/>
</dbReference>
<protein>
    <recommendedName>
        <fullName evidence="10">Cytochrome P450</fullName>
    </recommendedName>
</protein>
<dbReference type="PRINTS" id="PR00463">
    <property type="entry name" value="EP450I"/>
</dbReference>
<comment type="cofactor">
    <cofactor evidence="6">
        <name>heme</name>
        <dbReference type="ChEBI" id="CHEBI:30413"/>
    </cofactor>
</comment>
<dbReference type="InterPro" id="IPR017972">
    <property type="entry name" value="Cyt_P450_CS"/>
</dbReference>
<sequence>MHQIPKRGDHIQFQKWAEEYGPIFSLIVGSKTIVVLSSIKAIQELVEDRGSIYDDRPELFLVNKIGHGTCRAFVMIIQRGFNQRRIHAYRPLLDMETNKMLYDILTRPETFQAQFCRFSASMVTRVVYGWPVLAIHDARIRQLQAHVCVLFNTMKSVAASLLEYMPILRPALSLFPFLCQGASRVFVEEYKLMSDLYAASSKESGDGHRLEATICNDVSEAQDKGAVSPLLAAHIGGVLLQAGVETIDHTLSQFVRAMILYPHVQSQARSELDAICGSRLPTMEDYDSLVFIQCCVKESLRWFPAVPLGFPHKAGRDNEYSGYRIPKDATVILNAWAVHMGDGAFANAMAFDPSRFLNEIQAGVGAANGANLKQRNHLAFGAGRRTCPGMQFANQSLFLSMSRLLWAFDFCMATDDDGNAEEPRLEVESSGLTAVLPPFRAVIRPRSQMHADKVTAAWEGCRF</sequence>
<dbReference type="PRINTS" id="PR00385">
    <property type="entry name" value="P450"/>
</dbReference>
<feature type="binding site" description="axial binding residue" evidence="6">
    <location>
        <position position="387"/>
    </location>
    <ligand>
        <name>heme</name>
        <dbReference type="ChEBI" id="CHEBI:30413"/>
    </ligand>
    <ligandPart>
        <name>Fe</name>
        <dbReference type="ChEBI" id="CHEBI:18248"/>
    </ligandPart>
</feature>
<proteinExistence type="inferred from homology"/>
<evidence type="ECO:0008006" key="10">
    <source>
        <dbReference type="Google" id="ProtNLM"/>
    </source>
</evidence>
<dbReference type="GO" id="GO:0020037">
    <property type="term" value="F:heme binding"/>
    <property type="evidence" value="ECO:0007669"/>
    <property type="project" value="InterPro"/>
</dbReference>
<dbReference type="InterPro" id="IPR050364">
    <property type="entry name" value="Cytochrome_P450_fung"/>
</dbReference>
<dbReference type="EMBL" id="LAYC01000001">
    <property type="protein sequence ID" value="KYK58906.1"/>
    <property type="molecule type" value="Genomic_DNA"/>
</dbReference>
<evidence type="ECO:0000256" key="6">
    <source>
        <dbReference type="PIRSR" id="PIRSR602401-1"/>
    </source>
</evidence>
<keyword evidence="6 7" id="KW-0349">Heme</keyword>
<evidence type="ECO:0000256" key="3">
    <source>
        <dbReference type="ARBA" id="ARBA00023002"/>
    </source>
</evidence>
<dbReference type="GO" id="GO:0016705">
    <property type="term" value="F:oxidoreductase activity, acting on paired donors, with incorporation or reduction of molecular oxygen"/>
    <property type="evidence" value="ECO:0007669"/>
    <property type="project" value="InterPro"/>
</dbReference>
<dbReference type="SUPFAM" id="SSF48264">
    <property type="entry name" value="Cytochrome P450"/>
    <property type="match status" value="1"/>
</dbReference>
<comment type="caution">
    <text evidence="8">The sequence shown here is derived from an EMBL/GenBank/DDBJ whole genome shotgun (WGS) entry which is preliminary data.</text>
</comment>
<dbReference type="InterPro" id="IPR002401">
    <property type="entry name" value="Cyt_P450_E_grp-I"/>
</dbReference>
<dbReference type="Gene3D" id="1.10.630.10">
    <property type="entry name" value="Cytochrome P450"/>
    <property type="match status" value="1"/>
</dbReference>